<name>A0A0W0YV21_9GAMM</name>
<sequence length="77" mass="8906">MTFVPQNLVYVYYQASNGKQLMERLLLKTDNGSGLNVPEVRFFPSRRGSGFFGLKRLLWLGREKEECSGERAKFRMG</sequence>
<accession>A0A0W0YV21</accession>
<evidence type="ECO:0000313" key="1">
    <source>
        <dbReference type="EMBL" id="KTD60741.1"/>
    </source>
</evidence>
<keyword evidence="2" id="KW-1185">Reference proteome</keyword>
<dbReference type="PATRIC" id="fig|1122169.6.peg.1680"/>
<protein>
    <submittedName>
        <fullName evidence="1">Uncharacterized protein</fullName>
    </submittedName>
</protein>
<dbReference type="RefSeq" id="WP_018577587.1">
    <property type="nucleotide sequence ID" value="NZ_KB892404.1"/>
</dbReference>
<dbReference type="AlphaFoldDB" id="A0A0W0YV21"/>
<reference evidence="1 2" key="1">
    <citation type="submission" date="2015-11" db="EMBL/GenBank/DDBJ databases">
        <title>Genomic analysis of 38 Legionella species identifies large and diverse effector repertoires.</title>
        <authorList>
            <person name="Burstein D."/>
            <person name="Amaro F."/>
            <person name="Zusman T."/>
            <person name="Lifshitz Z."/>
            <person name="Cohen O."/>
            <person name="Gilbert J.A."/>
            <person name="Pupko T."/>
            <person name="Shuman H.A."/>
            <person name="Segal G."/>
        </authorList>
    </citation>
    <scope>NUCLEOTIDE SEQUENCE [LARGE SCALE GENOMIC DNA]</scope>
    <source>
        <strain evidence="1 2">ATCC 49655</strain>
    </source>
</reference>
<comment type="caution">
    <text evidence="1">The sequence shown here is derived from an EMBL/GenBank/DDBJ whole genome shotgun (WGS) entry which is preliminary data.</text>
</comment>
<dbReference type="Proteomes" id="UP000054600">
    <property type="component" value="Unassembled WGS sequence"/>
</dbReference>
<dbReference type="EMBL" id="LNYW01000043">
    <property type="protein sequence ID" value="KTD60741.1"/>
    <property type="molecule type" value="Genomic_DNA"/>
</dbReference>
<gene>
    <name evidence="1" type="ORF">Lsha_1458</name>
</gene>
<organism evidence="1 2">
    <name type="scientific">Legionella shakespearei DSM 23087</name>
    <dbReference type="NCBI Taxonomy" id="1122169"/>
    <lineage>
        <taxon>Bacteria</taxon>
        <taxon>Pseudomonadati</taxon>
        <taxon>Pseudomonadota</taxon>
        <taxon>Gammaproteobacteria</taxon>
        <taxon>Legionellales</taxon>
        <taxon>Legionellaceae</taxon>
        <taxon>Legionella</taxon>
    </lineage>
</organism>
<dbReference type="STRING" id="1122169.Lsha_1458"/>
<proteinExistence type="predicted"/>
<evidence type="ECO:0000313" key="2">
    <source>
        <dbReference type="Proteomes" id="UP000054600"/>
    </source>
</evidence>